<proteinExistence type="predicted"/>
<gene>
    <name evidence="2" type="ORF">OdinLCB4_001985</name>
</gene>
<protein>
    <submittedName>
        <fullName evidence="2">Nucleotidyltransferase domain-containing protein</fullName>
    </submittedName>
</protein>
<dbReference type="Proteomes" id="UP000186851">
    <property type="component" value="Chromosome"/>
</dbReference>
<reference evidence="2" key="2">
    <citation type="journal article" date="2022" name="Nat. Microbiol.">
        <title>A closed Candidatus Odinarchaeum chromosome exposes Asgard archaeal viruses.</title>
        <authorList>
            <person name="Tamarit D."/>
            <person name="Caceres E.F."/>
            <person name="Krupovic M."/>
            <person name="Nijland R."/>
            <person name="Eme L."/>
            <person name="Robinson N.P."/>
            <person name="Ettema T.J.G."/>
        </authorList>
    </citation>
    <scope>NUCLEOTIDE SEQUENCE</scope>
    <source>
        <strain evidence="2">LCB_4</strain>
    </source>
</reference>
<dbReference type="PIRSF" id="PIRSF005928">
    <property type="entry name" value="Nucleotidltrnsf"/>
    <property type="match status" value="1"/>
</dbReference>
<accession>A0AAF0D3K6</accession>
<name>A0AAF0D3K6_ODILC</name>
<dbReference type="SUPFAM" id="SSF81301">
    <property type="entry name" value="Nucleotidyltransferase"/>
    <property type="match status" value="1"/>
</dbReference>
<evidence type="ECO:0000313" key="3">
    <source>
        <dbReference type="Proteomes" id="UP000186851"/>
    </source>
</evidence>
<dbReference type="CDD" id="cd05403">
    <property type="entry name" value="NT_KNTase_like"/>
    <property type="match status" value="1"/>
</dbReference>
<organism evidence="2 3">
    <name type="scientific">Odinarchaeota yellowstonii (strain LCB_4)</name>
    <dbReference type="NCBI Taxonomy" id="1841599"/>
    <lineage>
        <taxon>Archaea</taxon>
        <taxon>Promethearchaeati</taxon>
        <taxon>Candidatus Odinarchaeota</taxon>
        <taxon>Candidatus Odinarchaeia</taxon>
        <taxon>Candidatus Odinarchaeales</taxon>
        <taxon>Candidatus Odinarchaeaceae</taxon>
        <taxon>Candidatus Odinarchaeum</taxon>
    </lineage>
</organism>
<dbReference type="KEGG" id="oyw:OdinLCB4_001985"/>
<dbReference type="InterPro" id="IPR043519">
    <property type="entry name" value="NT_sf"/>
</dbReference>
<dbReference type="Gene3D" id="3.30.460.10">
    <property type="entry name" value="Beta Polymerase, domain 2"/>
    <property type="match status" value="1"/>
</dbReference>
<feature type="domain" description="Polymerase nucleotidyl transferase" evidence="1">
    <location>
        <begin position="30"/>
        <end position="86"/>
    </location>
</feature>
<reference evidence="2" key="1">
    <citation type="journal article" date="2017" name="Nature">
        <title>Asgard archaea illuminate the origin of eukaryotic cellular complexity.</title>
        <authorList>
            <person name="Zaremba-Niedzwiedzka K."/>
            <person name="Caceres E.F."/>
            <person name="Saw J.H."/>
            <person name="Backstrom D."/>
            <person name="Juzokaite L."/>
            <person name="Vancaester E."/>
            <person name="Seitz K.W."/>
            <person name="Anantharaman K."/>
            <person name="Starnawski P."/>
            <person name="Kjeldsen K.U."/>
            <person name="Scott M.B."/>
            <person name="Nunoura T."/>
            <person name="Banfield J.F."/>
            <person name="Schramm A."/>
            <person name="Baker B.J."/>
            <person name="Spang A."/>
            <person name="Ettema T.J.G."/>
        </authorList>
    </citation>
    <scope>NUCLEOTIDE SEQUENCE</scope>
    <source>
        <strain evidence="2">LCB_4</strain>
    </source>
</reference>
<dbReference type="InterPro" id="IPR002934">
    <property type="entry name" value="Polymerase_NTP_transf_dom"/>
</dbReference>
<dbReference type="GO" id="GO:0016779">
    <property type="term" value="F:nucleotidyltransferase activity"/>
    <property type="evidence" value="ECO:0007669"/>
    <property type="project" value="InterPro"/>
</dbReference>
<dbReference type="AlphaFoldDB" id="A0AAF0D3K6"/>
<evidence type="ECO:0000259" key="1">
    <source>
        <dbReference type="Pfam" id="PF01909"/>
    </source>
</evidence>
<evidence type="ECO:0000313" key="2">
    <source>
        <dbReference type="EMBL" id="WEU41041.1"/>
    </source>
</evidence>
<dbReference type="Pfam" id="PF01909">
    <property type="entry name" value="NTP_transf_2"/>
    <property type="match status" value="1"/>
</dbReference>
<dbReference type="InterPro" id="IPR009185">
    <property type="entry name" value="Nucleotidl_trans"/>
</dbReference>
<dbReference type="EMBL" id="CP091871">
    <property type="protein sequence ID" value="WEU41041.1"/>
    <property type="molecule type" value="Genomic_DNA"/>
</dbReference>
<sequence length="237" mass="27637">MMREKTVKIGDDREVIYTKSHWSSLHALRKKALNIVKSLREYDIESFVHGSLARGDVTSKSDVDIVILQRIPSYKIELILQEKYNVYSKQIIQATPNHSIKGHIHLDESTTITFPLARYSNREYEFYKFGGLITLQELEENKRVPGVNKKLLLIQPTDKGHIEFPILNQEERARKILNVEPSIIRERITVLLKRDRYGRTGIFLNRMLAPHEGFEEVLKQLADENPAVRRRYLDDGI</sequence>